<evidence type="ECO:0000313" key="3">
    <source>
        <dbReference type="Proteomes" id="UP000256405"/>
    </source>
</evidence>
<accession>A0A3E0DBK7</accession>
<gene>
    <name evidence="2" type="ORF">C8N25_13123</name>
</gene>
<dbReference type="EMBL" id="QUNF01000031">
    <property type="protein sequence ID" value="REG79475.1"/>
    <property type="molecule type" value="Genomic_DNA"/>
</dbReference>
<evidence type="ECO:0000313" key="2">
    <source>
        <dbReference type="EMBL" id="REG79475.1"/>
    </source>
</evidence>
<dbReference type="PROSITE" id="PS51257">
    <property type="entry name" value="PROKAR_LIPOPROTEIN"/>
    <property type="match status" value="1"/>
</dbReference>
<feature type="chain" id="PRO_5017720561" description="Membrane or secreted protein" evidence="1">
    <location>
        <begin position="23"/>
        <end position="140"/>
    </location>
</feature>
<dbReference type="Proteomes" id="UP000256405">
    <property type="component" value="Unassembled WGS sequence"/>
</dbReference>
<name>A0A3E0DBK7_9BACT</name>
<keyword evidence="3" id="KW-1185">Reference proteome</keyword>
<dbReference type="RefSeq" id="WP_116116609.1">
    <property type="nucleotide sequence ID" value="NZ_MSSW01000009.1"/>
</dbReference>
<dbReference type="AlphaFoldDB" id="A0A3E0DBK7"/>
<evidence type="ECO:0008006" key="4">
    <source>
        <dbReference type="Google" id="ProtNLM"/>
    </source>
</evidence>
<evidence type="ECO:0000256" key="1">
    <source>
        <dbReference type="SAM" id="SignalP"/>
    </source>
</evidence>
<keyword evidence="1" id="KW-0732">Signal</keyword>
<comment type="caution">
    <text evidence="2">The sequence shown here is derived from an EMBL/GenBank/DDBJ whole genome shotgun (WGS) entry which is preliminary data.</text>
</comment>
<organism evidence="2 3">
    <name type="scientific">Algoriphagus antarcticus</name>
    <dbReference type="NCBI Taxonomy" id="238540"/>
    <lineage>
        <taxon>Bacteria</taxon>
        <taxon>Pseudomonadati</taxon>
        <taxon>Bacteroidota</taxon>
        <taxon>Cytophagia</taxon>
        <taxon>Cytophagales</taxon>
        <taxon>Cyclobacteriaceae</taxon>
        <taxon>Algoriphagus</taxon>
    </lineage>
</organism>
<protein>
    <recommendedName>
        <fullName evidence="4">Membrane or secreted protein</fullName>
    </recommendedName>
</protein>
<sequence>MKKIQTAAYSIVLLILIGSCQSGSTHTSLLSDTQSRNEIMEAIAADSTMSNEMIGTLLNNENGMMTMQNHQKMTMGNHSSMMNMVKNNPDLTHNMMSTMVETAKSDSSMMSGMIRTMMADPQMMQMMQNRICNGSMNGMK</sequence>
<proteinExistence type="predicted"/>
<reference evidence="2 3" key="1">
    <citation type="submission" date="2018-08" db="EMBL/GenBank/DDBJ databases">
        <title>Genomic Encyclopedia of Archaeal and Bacterial Type Strains, Phase II (KMG-II): from individual species to whole genera.</title>
        <authorList>
            <person name="Goeker M."/>
        </authorList>
    </citation>
    <scope>NUCLEOTIDE SEQUENCE [LARGE SCALE GENOMIC DNA]</scope>
    <source>
        <strain evidence="2 3">DSM 15986</strain>
    </source>
</reference>
<feature type="signal peptide" evidence="1">
    <location>
        <begin position="1"/>
        <end position="22"/>
    </location>
</feature>